<dbReference type="SUPFAM" id="SSF103473">
    <property type="entry name" value="MFS general substrate transporter"/>
    <property type="match status" value="1"/>
</dbReference>
<evidence type="ECO:0000256" key="1">
    <source>
        <dbReference type="ARBA" id="ARBA00022692"/>
    </source>
</evidence>
<proteinExistence type="predicted"/>
<keyword evidence="2 4" id="KW-1133">Transmembrane helix</keyword>
<dbReference type="Gene3D" id="1.20.1250.20">
    <property type="entry name" value="MFS general substrate transporter like domains"/>
    <property type="match status" value="1"/>
</dbReference>
<feature type="signal peptide" evidence="5">
    <location>
        <begin position="1"/>
        <end position="28"/>
    </location>
</feature>
<evidence type="ECO:0000313" key="8">
    <source>
        <dbReference type="Proteomes" id="UP000009881"/>
    </source>
</evidence>
<dbReference type="RefSeq" id="WP_009539021.1">
    <property type="nucleotide sequence ID" value="NZ_ANHY01000003.1"/>
</dbReference>
<keyword evidence="3 4" id="KW-0472">Membrane</keyword>
<name>K9HQH3_9PROT</name>
<dbReference type="GO" id="GO:0022857">
    <property type="term" value="F:transmembrane transporter activity"/>
    <property type="evidence" value="ECO:0007669"/>
    <property type="project" value="InterPro"/>
</dbReference>
<dbReference type="OrthoDB" id="5412728at2"/>
<sequence>MWELFAFRSWVVAFLAFAAALPGAAAHAEGWLAPSAVATLGALVAFGCSLAGAEVATRLGRGRLVMAYMAVSAATAFAVGPAAGASYPVMAMVMLLYAGFIQLDSAALTTGAVEHAEDGRRGATLAVHSLVGFLAAFVGPLVMGIVLDAAGGAEPGRTAWGWAFASVGVVGLLGPLAMAWGLRGRLSQ</sequence>
<dbReference type="PROSITE" id="PS50850">
    <property type="entry name" value="MFS"/>
    <property type="match status" value="1"/>
</dbReference>
<evidence type="ECO:0000256" key="2">
    <source>
        <dbReference type="ARBA" id="ARBA00022989"/>
    </source>
</evidence>
<dbReference type="STRING" id="1238182.C882_2612"/>
<dbReference type="AlphaFoldDB" id="K9HQH3"/>
<keyword evidence="1 4" id="KW-0812">Transmembrane</keyword>
<evidence type="ECO:0000256" key="5">
    <source>
        <dbReference type="SAM" id="SignalP"/>
    </source>
</evidence>
<dbReference type="EMBL" id="ANHY01000003">
    <property type="protein sequence ID" value="EKV32533.1"/>
    <property type="molecule type" value="Genomic_DNA"/>
</dbReference>
<evidence type="ECO:0000256" key="4">
    <source>
        <dbReference type="SAM" id="Phobius"/>
    </source>
</evidence>
<keyword evidence="8" id="KW-1185">Reference proteome</keyword>
<protein>
    <submittedName>
        <fullName evidence="7">Nitrate/nitrite transporter</fullName>
    </submittedName>
</protein>
<evidence type="ECO:0000256" key="3">
    <source>
        <dbReference type="ARBA" id="ARBA00023136"/>
    </source>
</evidence>
<evidence type="ECO:0000259" key="6">
    <source>
        <dbReference type="PROSITE" id="PS50850"/>
    </source>
</evidence>
<dbReference type="InterPro" id="IPR020846">
    <property type="entry name" value="MFS_dom"/>
</dbReference>
<feature type="chain" id="PRO_5003930174" evidence="5">
    <location>
        <begin position="29"/>
        <end position="188"/>
    </location>
</feature>
<reference evidence="7 8" key="1">
    <citation type="journal article" date="2013" name="Genome Announc.">
        <title>Draft Genome Sequence of an Alphaproteobacterium, Caenispirillum salinarum AK4(T), Isolated from a Solar Saltern.</title>
        <authorList>
            <person name="Khatri I."/>
            <person name="Singh A."/>
            <person name="Korpole S."/>
            <person name="Pinnaka A.K."/>
            <person name="Subramanian S."/>
        </authorList>
    </citation>
    <scope>NUCLEOTIDE SEQUENCE [LARGE SCALE GENOMIC DNA]</scope>
    <source>
        <strain evidence="7 8">AK4</strain>
    </source>
</reference>
<accession>K9HQH3</accession>
<keyword evidence="5" id="KW-0732">Signal</keyword>
<gene>
    <name evidence="7" type="ORF">C882_2612</name>
</gene>
<feature type="transmembrane region" description="Helical" evidence="4">
    <location>
        <begin position="125"/>
        <end position="147"/>
    </location>
</feature>
<feature type="transmembrane region" description="Helical" evidence="4">
    <location>
        <begin position="65"/>
        <end position="83"/>
    </location>
</feature>
<dbReference type="InterPro" id="IPR036259">
    <property type="entry name" value="MFS_trans_sf"/>
</dbReference>
<evidence type="ECO:0000313" key="7">
    <source>
        <dbReference type="EMBL" id="EKV32533.1"/>
    </source>
</evidence>
<feature type="transmembrane region" description="Helical" evidence="4">
    <location>
        <begin position="159"/>
        <end position="182"/>
    </location>
</feature>
<feature type="domain" description="Major facilitator superfamily (MFS) profile" evidence="6">
    <location>
        <begin position="1"/>
        <end position="188"/>
    </location>
</feature>
<feature type="transmembrane region" description="Helical" evidence="4">
    <location>
        <begin position="36"/>
        <end position="53"/>
    </location>
</feature>
<comment type="caution">
    <text evidence="7">The sequence shown here is derived from an EMBL/GenBank/DDBJ whole genome shotgun (WGS) entry which is preliminary data.</text>
</comment>
<feature type="transmembrane region" description="Helical" evidence="4">
    <location>
        <begin position="89"/>
        <end position="113"/>
    </location>
</feature>
<organism evidence="7 8">
    <name type="scientific">Caenispirillum salinarum AK4</name>
    <dbReference type="NCBI Taxonomy" id="1238182"/>
    <lineage>
        <taxon>Bacteria</taxon>
        <taxon>Pseudomonadati</taxon>
        <taxon>Pseudomonadota</taxon>
        <taxon>Alphaproteobacteria</taxon>
        <taxon>Rhodospirillales</taxon>
        <taxon>Novispirillaceae</taxon>
        <taxon>Caenispirillum</taxon>
    </lineage>
</organism>
<dbReference type="Proteomes" id="UP000009881">
    <property type="component" value="Unassembled WGS sequence"/>
</dbReference>
<dbReference type="eggNOG" id="COG2814">
    <property type="taxonomic scope" value="Bacteria"/>
</dbReference>